<accession>A0A916U032</accession>
<dbReference type="InterPro" id="IPR036938">
    <property type="entry name" value="PAP2/HPO_sf"/>
</dbReference>
<keyword evidence="5" id="KW-1133">Transmembrane helix</keyword>
<evidence type="ECO:0000256" key="1">
    <source>
        <dbReference type="ARBA" id="ARBA00004651"/>
    </source>
</evidence>
<dbReference type="SMART" id="SM00014">
    <property type="entry name" value="acidPPc"/>
    <property type="match status" value="1"/>
</dbReference>
<keyword evidence="9" id="KW-1185">Reference proteome</keyword>
<dbReference type="GO" id="GO:0016787">
    <property type="term" value="F:hydrolase activity"/>
    <property type="evidence" value="ECO:0007669"/>
    <property type="project" value="UniProtKB-KW"/>
</dbReference>
<dbReference type="InterPro" id="IPR017438">
    <property type="entry name" value="ATP-NAD_kinase_N"/>
</dbReference>
<proteinExistence type="predicted"/>
<dbReference type="EMBL" id="BMJH01000001">
    <property type="protein sequence ID" value="GGC52965.1"/>
    <property type="molecule type" value="Genomic_DNA"/>
</dbReference>
<comment type="subcellular location">
    <subcellularLocation>
        <location evidence="1">Cell membrane</location>
        <topology evidence="1">Multi-pass membrane protein</topology>
    </subcellularLocation>
</comment>
<dbReference type="InterPro" id="IPR001206">
    <property type="entry name" value="Diacylglycerol_kinase_cat_dom"/>
</dbReference>
<dbReference type="SUPFAM" id="SSF48317">
    <property type="entry name" value="Acid phosphatase/Vanadium-dependent haloperoxidase"/>
    <property type="match status" value="1"/>
</dbReference>
<evidence type="ECO:0000313" key="9">
    <source>
        <dbReference type="Proteomes" id="UP000641514"/>
    </source>
</evidence>
<dbReference type="Gene3D" id="3.40.50.10330">
    <property type="entry name" value="Probable inorganic polyphosphate/atp-NAD kinase, domain 1"/>
    <property type="match status" value="1"/>
</dbReference>
<protein>
    <submittedName>
        <fullName evidence="8">Glycerophosphatase</fullName>
    </submittedName>
</protein>
<dbReference type="Gene3D" id="2.60.200.40">
    <property type="match status" value="1"/>
</dbReference>
<evidence type="ECO:0000256" key="3">
    <source>
        <dbReference type="ARBA" id="ARBA00022692"/>
    </source>
</evidence>
<gene>
    <name evidence="8" type="ORF">GCM10011410_01610</name>
</gene>
<evidence type="ECO:0000313" key="8">
    <source>
        <dbReference type="EMBL" id="GGC52965.1"/>
    </source>
</evidence>
<dbReference type="Pfam" id="PF01569">
    <property type="entry name" value="PAP2"/>
    <property type="match status" value="1"/>
</dbReference>
<reference evidence="8" key="2">
    <citation type="submission" date="2020-09" db="EMBL/GenBank/DDBJ databases">
        <authorList>
            <person name="Sun Q."/>
            <person name="Zhou Y."/>
        </authorList>
    </citation>
    <scope>NUCLEOTIDE SEQUENCE</scope>
    <source>
        <strain evidence="8">CGMCC 1.15478</strain>
    </source>
</reference>
<dbReference type="InterPro" id="IPR000326">
    <property type="entry name" value="PAP2/HPO"/>
</dbReference>
<feature type="domain" description="DAGKc" evidence="7">
    <location>
        <begin position="195"/>
        <end position="323"/>
    </location>
</feature>
<reference evidence="8" key="1">
    <citation type="journal article" date="2014" name="Int. J. Syst. Evol. Microbiol.">
        <title>Complete genome sequence of Corynebacterium casei LMG S-19264T (=DSM 44701T), isolated from a smear-ripened cheese.</title>
        <authorList>
            <consortium name="US DOE Joint Genome Institute (JGI-PGF)"/>
            <person name="Walter F."/>
            <person name="Albersmeier A."/>
            <person name="Kalinowski J."/>
            <person name="Ruckert C."/>
        </authorList>
    </citation>
    <scope>NUCLEOTIDE SEQUENCE</scope>
    <source>
        <strain evidence="8">CGMCC 1.15478</strain>
    </source>
</reference>
<dbReference type="SMART" id="SM00046">
    <property type="entry name" value="DAGKc"/>
    <property type="match status" value="1"/>
</dbReference>
<dbReference type="InterPro" id="IPR045540">
    <property type="entry name" value="YegS/DAGK_C"/>
</dbReference>
<name>A0A916U032_9ACTN</name>
<dbReference type="Gene3D" id="1.20.144.10">
    <property type="entry name" value="Phosphatidic acid phosphatase type 2/haloperoxidase"/>
    <property type="match status" value="1"/>
</dbReference>
<dbReference type="CDD" id="cd01610">
    <property type="entry name" value="PAP2_like"/>
    <property type="match status" value="1"/>
</dbReference>
<dbReference type="GO" id="GO:0005886">
    <property type="term" value="C:plasma membrane"/>
    <property type="evidence" value="ECO:0007669"/>
    <property type="project" value="UniProtKB-SubCell"/>
</dbReference>
<evidence type="ECO:0000256" key="6">
    <source>
        <dbReference type="ARBA" id="ARBA00023136"/>
    </source>
</evidence>
<evidence type="ECO:0000259" key="7">
    <source>
        <dbReference type="PROSITE" id="PS50146"/>
    </source>
</evidence>
<dbReference type="RefSeq" id="WP_188669757.1">
    <property type="nucleotide sequence ID" value="NZ_BMJH01000001.1"/>
</dbReference>
<dbReference type="GO" id="GO:0016301">
    <property type="term" value="F:kinase activity"/>
    <property type="evidence" value="ECO:0007669"/>
    <property type="project" value="InterPro"/>
</dbReference>
<dbReference type="SUPFAM" id="SSF111331">
    <property type="entry name" value="NAD kinase/diacylglycerol kinase-like"/>
    <property type="match status" value="1"/>
</dbReference>
<keyword evidence="6" id="KW-0472">Membrane</keyword>
<dbReference type="Proteomes" id="UP000641514">
    <property type="component" value="Unassembled WGS sequence"/>
</dbReference>
<keyword evidence="4" id="KW-0378">Hydrolase</keyword>
<evidence type="ECO:0000256" key="2">
    <source>
        <dbReference type="ARBA" id="ARBA00022475"/>
    </source>
</evidence>
<dbReference type="Pfam" id="PF19279">
    <property type="entry name" value="YegS_C"/>
    <property type="match status" value="1"/>
</dbReference>
<organism evidence="8 9">
    <name type="scientific">Hoyosella rhizosphaerae</name>
    <dbReference type="NCBI Taxonomy" id="1755582"/>
    <lineage>
        <taxon>Bacteria</taxon>
        <taxon>Bacillati</taxon>
        <taxon>Actinomycetota</taxon>
        <taxon>Actinomycetes</taxon>
        <taxon>Mycobacteriales</taxon>
        <taxon>Hoyosellaceae</taxon>
        <taxon>Hoyosella</taxon>
    </lineage>
</organism>
<evidence type="ECO:0000256" key="4">
    <source>
        <dbReference type="ARBA" id="ARBA00022801"/>
    </source>
</evidence>
<dbReference type="PANTHER" id="PTHR14969">
    <property type="entry name" value="SPHINGOSINE-1-PHOSPHATE PHOSPHOHYDROLASE"/>
    <property type="match status" value="1"/>
</dbReference>
<comment type="caution">
    <text evidence="8">The sequence shown here is derived from an EMBL/GenBank/DDBJ whole genome shotgun (WGS) entry which is preliminary data.</text>
</comment>
<dbReference type="AlphaFoldDB" id="A0A916U032"/>
<dbReference type="PROSITE" id="PS50146">
    <property type="entry name" value="DAGK"/>
    <property type="match status" value="1"/>
</dbReference>
<dbReference type="PANTHER" id="PTHR14969:SF62">
    <property type="entry name" value="DECAPRENYLPHOSPHORYL-5-PHOSPHORIBOSE PHOSPHATASE RV3807C-RELATED"/>
    <property type="match status" value="1"/>
</dbReference>
<dbReference type="Pfam" id="PF00781">
    <property type="entry name" value="DAGK_cat"/>
    <property type="match status" value="1"/>
</dbReference>
<evidence type="ECO:0000256" key="5">
    <source>
        <dbReference type="ARBA" id="ARBA00022989"/>
    </source>
</evidence>
<sequence length="491" mass="52180">MRRLLGLISTFDHNVMAHSATLRPSSLDTGMQFASTIANYSKPWIAISLLLSRHPGAPRRAAVRGILAVGATSLLANVAFKFSLPRPRPDHFSMPLHRRRIRMPKSSSFPSGHSAVAAAFATGVALESPALGLAIAPLAATVAYSRVHNGVHWPSDVIVGSALGVGIAFATRRWWAALPATPSISNIPGDAPALPDGNGLLIVANPESGSESDTLRDSIKELLPHAEFVDIPIGETQADTHAKLIQLIKQRNPSALGVLGGDGTVRTVAAAAALTHHPLAVFPGGTLNHFAIDIGTLDVCTTAAAVASGDSRRIDLATAIADSHTDHTFINTASLGTYPAALKVRKKWERHLGKWIPLALGMIRELAANDPLQLTLDGQHIRVRTLFIGNGTYQPAHRIPVGRSSMADGNLDIRIIRADLTLSYTRALYAVITGTLMTSPTYLRLLSPSLNIELTDPAPLALDGDPVSDVQQLTVRTEPHALTVYAPMSQG</sequence>
<keyword evidence="2" id="KW-1003">Cell membrane</keyword>
<keyword evidence="3" id="KW-0812">Transmembrane</keyword>
<dbReference type="InterPro" id="IPR016064">
    <property type="entry name" value="NAD/diacylglycerol_kinase_sf"/>
</dbReference>